<reference evidence="3" key="1">
    <citation type="journal article" date="2015" name="Genom Data">
        <title>Genome sequences of six Phytophthora species associated with forests in New Zealand.</title>
        <authorList>
            <person name="Studholme D.J."/>
            <person name="McDougal R.L."/>
            <person name="Sambles C."/>
            <person name="Hansen E."/>
            <person name="Hardy G."/>
            <person name="Grant M."/>
            <person name="Ganley R.J."/>
            <person name="Williams N.M."/>
        </authorList>
    </citation>
    <scope>NUCLEOTIDE SEQUENCE</scope>
    <source>
        <strain evidence="3">NZFS 2646</strain>
        <strain evidence="4">NZFS 3630</strain>
    </source>
</reference>
<evidence type="ECO:0000313" key="3">
    <source>
        <dbReference type="EMBL" id="KAG2515377.1"/>
    </source>
</evidence>
<dbReference type="AlphaFoldDB" id="A0A3R7HC72"/>
<dbReference type="EMBL" id="MBDN02000372">
    <property type="protein sequence ID" value="RLN75841.1"/>
    <property type="molecule type" value="Genomic_DNA"/>
</dbReference>
<protein>
    <recommendedName>
        <fullName evidence="9">Glycosyl transferase family 1 domain-containing protein</fullName>
    </recommendedName>
</protein>
<organism evidence="5 8">
    <name type="scientific">Phytophthora kernoviae</name>
    <dbReference type="NCBI Taxonomy" id="325452"/>
    <lineage>
        <taxon>Eukaryota</taxon>
        <taxon>Sar</taxon>
        <taxon>Stramenopiles</taxon>
        <taxon>Oomycota</taxon>
        <taxon>Peronosporomycetes</taxon>
        <taxon>Peronosporales</taxon>
        <taxon>Peronosporaceae</taxon>
        <taxon>Phytophthora</taxon>
    </lineage>
</organism>
<evidence type="ECO:0000313" key="7">
    <source>
        <dbReference type="Proteomes" id="UP000285624"/>
    </source>
</evidence>
<proteinExistence type="predicted"/>
<dbReference type="Proteomes" id="UP000285883">
    <property type="component" value="Unassembled WGS sequence"/>
</dbReference>
<keyword evidence="2" id="KW-0472">Membrane</keyword>
<comment type="caution">
    <text evidence="5">The sequence shown here is derived from an EMBL/GenBank/DDBJ whole genome shotgun (WGS) entry which is preliminary data.</text>
</comment>
<reference evidence="3" key="3">
    <citation type="submission" date="2020-06" db="EMBL/GenBank/DDBJ databases">
        <authorList>
            <person name="Studholme D.J."/>
        </authorList>
    </citation>
    <scope>NUCLEOTIDE SEQUENCE</scope>
    <source>
        <strain evidence="3">NZFS 2646</strain>
        <strain evidence="4">NZFS 3630</strain>
    </source>
</reference>
<accession>A0A3R7HC72</accession>
<dbReference type="Proteomes" id="UP000785171">
    <property type="component" value="Unassembled WGS sequence"/>
</dbReference>
<feature type="region of interest" description="Disordered" evidence="1">
    <location>
        <begin position="101"/>
        <end position="126"/>
    </location>
</feature>
<dbReference type="EMBL" id="JPWV03000356">
    <property type="protein sequence ID" value="KAG2515377.1"/>
    <property type="molecule type" value="Genomic_DNA"/>
</dbReference>
<dbReference type="STRING" id="325452.A0A3R7HC72"/>
<evidence type="ECO:0000256" key="2">
    <source>
        <dbReference type="SAM" id="Phobius"/>
    </source>
</evidence>
<dbReference type="SUPFAM" id="SSF53756">
    <property type="entry name" value="UDP-Glycosyltransferase/glycogen phosphorylase"/>
    <property type="match status" value="1"/>
</dbReference>
<dbReference type="EMBL" id="MAYM02000179">
    <property type="protein sequence ID" value="RLN45334.1"/>
    <property type="molecule type" value="Genomic_DNA"/>
</dbReference>
<gene>
    <name evidence="5" type="ORF">BBI17_007890</name>
    <name evidence="6" type="ORF">BBO99_00008020</name>
    <name evidence="3" type="ORF">JM16_007733</name>
    <name evidence="4" type="ORF">JM18_007655</name>
</gene>
<keyword evidence="2" id="KW-1133">Transmembrane helix</keyword>
<keyword evidence="7" id="KW-1185">Reference proteome</keyword>
<evidence type="ECO:0000313" key="4">
    <source>
        <dbReference type="EMBL" id="KAG2518569.1"/>
    </source>
</evidence>
<evidence type="ECO:0000313" key="5">
    <source>
        <dbReference type="EMBL" id="RLN45334.1"/>
    </source>
</evidence>
<reference evidence="7 8" key="2">
    <citation type="submission" date="2018-07" db="EMBL/GenBank/DDBJ databases">
        <title>Genome sequencing of oomycete isolates from Chile give support for New Zealand origin for Phytophthora kernoviae and make available the first Nothophytophthora sp. genome.</title>
        <authorList>
            <person name="Studholme D.J."/>
            <person name="Sanfuentes E."/>
            <person name="Panda P."/>
            <person name="Hill R."/>
            <person name="Sambles C."/>
            <person name="Grant M."/>
            <person name="Williams N.M."/>
            <person name="Mcdougal R.L."/>
        </authorList>
    </citation>
    <scope>NUCLEOTIDE SEQUENCE [LARGE SCALE GENOMIC DNA]</scope>
    <source>
        <strain evidence="5">Chile2</strain>
        <strain evidence="6">Chile4</strain>
    </source>
</reference>
<keyword evidence="2" id="KW-0812">Transmembrane</keyword>
<evidence type="ECO:0000256" key="1">
    <source>
        <dbReference type="SAM" id="MobiDB-lite"/>
    </source>
</evidence>
<sequence>MQCVDAGGPMTESSGPRFLLRACVFLLVLIGSLLQLVFFAMLPEIQLHAEFCNATLASRSLLAPTPTSGELLPPMKLFYQSLFVSPRELALQQKDEERRRNEAMAAAPKQTAIRGQDAKKKKKQKEQLTGFKDPLLKAFGEGETFQAETLAENQALMLQEQLERDEETERERQMALPPGFFLQTRGQGHEAINSKSAYCINVVTPSDSPGVLLDFELYLNALPSARPVYAYRGNGEQESDSNSNSDTKAVRRLDMPPSVIDIYLERHPVDKKYYPDFRAPKEKTIWMMQNVEFFDRHELANPTVGVMIVKNRIGLKKVLEYRYRHQLSYSIFYTKHTSRDLYQPAAKRDWTSFLHLAGWSPFKNTRVILQAWALHPEWPQLTLRVIKADLCAWIEEQFGTKETWRLQNVDYACGSVPPQEKDRLQNQIGLHLCPSETEGFGHYINEARSVGALILTSNVAPMNELVDEKSGVLVGESNKWWWQTKGDLFMPLAQVDVADIEQGVEQILLLSIEERQRMGRRSRAKFLEDRAYFLNAMTALEESLCQDEIRIEKLQPYLY</sequence>
<dbReference type="EMBL" id="JPWU03000363">
    <property type="protein sequence ID" value="KAG2518569.1"/>
    <property type="molecule type" value="Genomic_DNA"/>
</dbReference>
<evidence type="ECO:0008006" key="9">
    <source>
        <dbReference type="Google" id="ProtNLM"/>
    </source>
</evidence>
<name>A0A3R7HC72_9STRA</name>
<dbReference type="Proteomes" id="UP000792063">
    <property type="component" value="Unassembled WGS sequence"/>
</dbReference>
<dbReference type="Gene3D" id="3.40.50.2000">
    <property type="entry name" value="Glycogen Phosphorylase B"/>
    <property type="match status" value="1"/>
</dbReference>
<evidence type="ECO:0000313" key="8">
    <source>
        <dbReference type="Proteomes" id="UP000285883"/>
    </source>
</evidence>
<feature type="transmembrane region" description="Helical" evidence="2">
    <location>
        <begin position="18"/>
        <end position="42"/>
    </location>
</feature>
<evidence type="ECO:0000313" key="6">
    <source>
        <dbReference type="EMBL" id="RLN75841.1"/>
    </source>
</evidence>
<dbReference type="Proteomes" id="UP000285624">
    <property type="component" value="Unassembled WGS sequence"/>
</dbReference>